<proteinExistence type="predicted"/>
<accession>A0A6A5GGE9</accession>
<evidence type="ECO:0000313" key="1">
    <source>
        <dbReference type="EMBL" id="KAF1753834.1"/>
    </source>
</evidence>
<dbReference type="RefSeq" id="XP_053582467.1">
    <property type="nucleotide sequence ID" value="XM_053733554.1"/>
</dbReference>
<dbReference type="GeneID" id="78776919"/>
<reference evidence="1 2" key="1">
    <citation type="submission" date="2019-12" db="EMBL/GenBank/DDBJ databases">
        <title>Chromosome-level assembly of the Caenorhabditis remanei genome.</title>
        <authorList>
            <person name="Teterina A.A."/>
            <person name="Willis J.H."/>
            <person name="Phillips P.C."/>
        </authorList>
    </citation>
    <scope>NUCLEOTIDE SEQUENCE [LARGE SCALE GENOMIC DNA]</scope>
    <source>
        <strain evidence="1 2">PX506</strain>
        <tissue evidence="1">Whole organism</tissue>
    </source>
</reference>
<protein>
    <submittedName>
        <fullName evidence="1">Uncharacterized protein</fullName>
    </submittedName>
</protein>
<sequence>MKNGKKLLRAVMTPTRRVDKDSNEEFIAFLTINSRNRAIVIANQVANGLTTPPVISKNLSKIRYEKLKGP</sequence>
<name>A0A6A5GGE9_CAERE</name>
<dbReference type="CTD" id="78776919"/>
<organism evidence="1 2">
    <name type="scientific">Caenorhabditis remanei</name>
    <name type="common">Caenorhabditis vulgaris</name>
    <dbReference type="NCBI Taxonomy" id="31234"/>
    <lineage>
        <taxon>Eukaryota</taxon>
        <taxon>Metazoa</taxon>
        <taxon>Ecdysozoa</taxon>
        <taxon>Nematoda</taxon>
        <taxon>Chromadorea</taxon>
        <taxon>Rhabditida</taxon>
        <taxon>Rhabditina</taxon>
        <taxon>Rhabditomorpha</taxon>
        <taxon>Rhabditoidea</taxon>
        <taxon>Rhabditidae</taxon>
        <taxon>Peloderinae</taxon>
        <taxon>Caenorhabditis</taxon>
    </lineage>
</organism>
<dbReference type="AlphaFoldDB" id="A0A6A5GGE9"/>
<gene>
    <name evidence="1" type="ORF">GCK72_020391</name>
</gene>
<dbReference type="EMBL" id="WUAV01000005">
    <property type="protein sequence ID" value="KAF1753834.1"/>
    <property type="molecule type" value="Genomic_DNA"/>
</dbReference>
<dbReference type="KEGG" id="crq:GCK72_020391"/>
<evidence type="ECO:0000313" key="2">
    <source>
        <dbReference type="Proteomes" id="UP000483820"/>
    </source>
</evidence>
<dbReference type="Proteomes" id="UP000483820">
    <property type="component" value="Chromosome V"/>
</dbReference>
<comment type="caution">
    <text evidence="1">The sequence shown here is derived from an EMBL/GenBank/DDBJ whole genome shotgun (WGS) entry which is preliminary data.</text>
</comment>